<name>A0A8T2USA0_CERRI</name>
<gene>
    <name evidence="1" type="ORF">KP509_04G005200</name>
</gene>
<dbReference type="Proteomes" id="UP000825935">
    <property type="component" value="Chromosome 4"/>
</dbReference>
<sequence length="65" mass="7404">MHRVRRVPIVLRLCTLHKSPCILTIYENLVSFLAVYADSNISQDIVCCQRRVFLCHSADNVVSEG</sequence>
<dbReference type="EMBL" id="CM035409">
    <property type="protein sequence ID" value="KAH7438202.1"/>
    <property type="molecule type" value="Genomic_DNA"/>
</dbReference>
<organism evidence="1 2">
    <name type="scientific">Ceratopteris richardii</name>
    <name type="common">Triangle waterfern</name>
    <dbReference type="NCBI Taxonomy" id="49495"/>
    <lineage>
        <taxon>Eukaryota</taxon>
        <taxon>Viridiplantae</taxon>
        <taxon>Streptophyta</taxon>
        <taxon>Embryophyta</taxon>
        <taxon>Tracheophyta</taxon>
        <taxon>Polypodiopsida</taxon>
        <taxon>Polypodiidae</taxon>
        <taxon>Polypodiales</taxon>
        <taxon>Pteridineae</taxon>
        <taxon>Pteridaceae</taxon>
        <taxon>Parkerioideae</taxon>
        <taxon>Ceratopteris</taxon>
    </lineage>
</organism>
<protein>
    <submittedName>
        <fullName evidence="1">Uncharacterized protein</fullName>
    </submittedName>
</protein>
<proteinExistence type="predicted"/>
<evidence type="ECO:0000313" key="2">
    <source>
        <dbReference type="Proteomes" id="UP000825935"/>
    </source>
</evidence>
<reference evidence="1" key="1">
    <citation type="submission" date="2021-08" db="EMBL/GenBank/DDBJ databases">
        <title>WGS assembly of Ceratopteris richardii.</title>
        <authorList>
            <person name="Marchant D.B."/>
            <person name="Chen G."/>
            <person name="Jenkins J."/>
            <person name="Shu S."/>
            <person name="Leebens-Mack J."/>
            <person name="Grimwood J."/>
            <person name="Schmutz J."/>
            <person name="Soltis P."/>
            <person name="Soltis D."/>
            <person name="Chen Z.-H."/>
        </authorList>
    </citation>
    <scope>NUCLEOTIDE SEQUENCE</scope>
    <source>
        <strain evidence="1">Whitten #5841</strain>
        <tissue evidence="1">Leaf</tissue>
    </source>
</reference>
<evidence type="ECO:0000313" key="1">
    <source>
        <dbReference type="EMBL" id="KAH7438202.1"/>
    </source>
</evidence>
<comment type="caution">
    <text evidence="1">The sequence shown here is derived from an EMBL/GenBank/DDBJ whole genome shotgun (WGS) entry which is preliminary data.</text>
</comment>
<dbReference type="AlphaFoldDB" id="A0A8T2USA0"/>
<accession>A0A8T2USA0</accession>
<keyword evidence="2" id="KW-1185">Reference proteome</keyword>